<dbReference type="EMBL" id="CAXDID020000190">
    <property type="protein sequence ID" value="CAL6051897.1"/>
    <property type="molecule type" value="Genomic_DNA"/>
</dbReference>
<gene>
    <name evidence="1" type="ORF">HINF_LOCUS44586</name>
    <name evidence="2" type="ORF">HINF_LOCUS44588</name>
</gene>
<dbReference type="Proteomes" id="UP001642409">
    <property type="component" value="Unassembled WGS sequence"/>
</dbReference>
<evidence type="ECO:0000313" key="3">
    <source>
        <dbReference type="Proteomes" id="UP001642409"/>
    </source>
</evidence>
<reference evidence="2 3" key="1">
    <citation type="submission" date="2024-07" db="EMBL/GenBank/DDBJ databases">
        <authorList>
            <person name="Akdeniz Z."/>
        </authorList>
    </citation>
    <scope>NUCLEOTIDE SEQUENCE [LARGE SCALE GENOMIC DNA]</scope>
</reference>
<comment type="caution">
    <text evidence="2">The sequence shown here is derived from an EMBL/GenBank/DDBJ whole genome shotgun (WGS) entry which is preliminary data.</text>
</comment>
<dbReference type="EMBL" id="CAXDID020000190">
    <property type="protein sequence ID" value="CAL6051893.1"/>
    <property type="molecule type" value="Genomic_DNA"/>
</dbReference>
<evidence type="ECO:0000313" key="1">
    <source>
        <dbReference type="EMBL" id="CAL6051893.1"/>
    </source>
</evidence>
<keyword evidence="3" id="KW-1185">Reference proteome</keyword>
<evidence type="ECO:0000313" key="2">
    <source>
        <dbReference type="EMBL" id="CAL6051897.1"/>
    </source>
</evidence>
<protein>
    <submittedName>
        <fullName evidence="2">Hypothetical_protein</fullName>
    </submittedName>
</protein>
<sequence length="148" mass="17464">MVNNQILRKYQIVNLVVNYMVMLDFRINALYKQSNQFQNTLRQLEITLLQPGYVSDSGLITVQTCCWDQVSISFTNLVLVRKWKASLGIQVLQFCRCRLYKKEFLRQWKDIMLQWLSGLDNNLKIVVNQNIPVYHLAQTDIESLTRFA</sequence>
<organism evidence="2 3">
    <name type="scientific">Hexamita inflata</name>
    <dbReference type="NCBI Taxonomy" id="28002"/>
    <lineage>
        <taxon>Eukaryota</taxon>
        <taxon>Metamonada</taxon>
        <taxon>Diplomonadida</taxon>
        <taxon>Hexamitidae</taxon>
        <taxon>Hexamitinae</taxon>
        <taxon>Hexamita</taxon>
    </lineage>
</organism>
<accession>A0ABP1K4K5</accession>
<proteinExistence type="predicted"/>
<name>A0ABP1K4K5_9EUKA</name>